<name>A0AAD7T1T3_9TELE</name>
<dbReference type="Proteomes" id="UP001221898">
    <property type="component" value="Unassembled WGS sequence"/>
</dbReference>
<reference evidence="2" key="1">
    <citation type="journal article" date="2023" name="Science">
        <title>Genome structures resolve the early diversification of teleost fishes.</title>
        <authorList>
            <person name="Parey E."/>
            <person name="Louis A."/>
            <person name="Montfort J."/>
            <person name="Bouchez O."/>
            <person name="Roques C."/>
            <person name="Iampietro C."/>
            <person name="Lluch J."/>
            <person name="Castinel A."/>
            <person name="Donnadieu C."/>
            <person name="Desvignes T."/>
            <person name="Floi Bucao C."/>
            <person name="Jouanno E."/>
            <person name="Wen M."/>
            <person name="Mejri S."/>
            <person name="Dirks R."/>
            <person name="Jansen H."/>
            <person name="Henkel C."/>
            <person name="Chen W.J."/>
            <person name="Zahm M."/>
            <person name="Cabau C."/>
            <person name="Klopp C."/>
            <person name="Thompson A.W."/>
            <person name="Robinson-Rechavi M."/>
            <person name="Braasch I."/>
            <person name="Lecointre G."/>
            <person name="Bobe J."/>
            <person name="Postlethwait J.H."/>
            <person name="Berthelot C."/>
            <person name="Roest Crollius H."/>
            <person name="Guiguen Y."/>
        </authorList>
    </citation>
    <scope>NUCLEOTIDE SEQUENCE</scope>
    <source>
        <strain evidence="2">NC1722</strain>
    </source>
</reference>
<evidence type="ECO:0000313" key="2">
    <source>
        <dbReference type="EMBL" id="KAJ8411801.1"/>
    </source>
</evidence>
<proteinExistence type="predicted"/>
<protein>
    <submittedName>
        <fullName evidence="2">Uncharacterized protein</fullName>
    </submittedName>
</protein>
<evidence type="ECO:0000313" key="3">
    <source>
        <dbReference type="Proteomes" id="UP001221898"/>
    </source>
</evidence>
<dbReference type="EMBL" id="JAINUG010000021">
    <property type="protein sequence ID" value="KAJ8411801.1"/>
    <property type="molecule type" value="Genomic_DNA"/>
</dbReference>
<comment type="caution">
    <text evidence="2">The sequence shown here is derived from an EMBL/GenBank/DDBJ whole genome shotgun (WGS) entry which is preliminary data.</text>
</comment>
<accession>A0AAD7T1T3</accession>
<dbReference type="AlphaFoldDB" id="A0AAD7T1T3"/>
<sequence>MVAQVDARKRGDEMSCGKVALRPARLTDCQAKCLWRRGTGGRDGEFSQRAGPPFKNAGPSPCEERTLSRIHRVDKIRTHKAGQIPTSDTDAGAQLNGSEALERVSKAYFTLGGQLGGGQVREGCPIASSPRLAP</sequence>
<organism evidence="2 3">
    <name type="scientific">Aldrovandia affinis</name>
    <dbReference type="NCBI Taxonomy" id="143900"/>
    <lineage>
        <taxon>Eukaryota</taxon>
        <taxon>Metazoa</taxon>
        <taxon>Chordata</taxon>
        <taxon>Craniata</taxon>
        <taxon>Vertebrata</taxon>
        <taxon>Euteleostomi</taxon>
        <taxon>Actinopterygii</taxon>
        <taxon>Neopterygii</taxon>
        <taxon>Teleostei</taxon>
        <taxon>Notacanthiformes</taxon>
        <taxon>Halosauridae</taxon>
        <taxon>Aldrovandia</taxon>
    </lineage>
</organism>
<feature type="region of interest" description="Disordered" evidence="1">
    <location>
        <begin position="41"/>
        <end position="63"/>
    </location>
</feature>
<gene>
    <name evidence="2" type="ORF">AAFF_G00154390</name>
</gene>
<keyword evidence="3" id="KW-1185">Reference proteome</keyword>
<evidence type="ECO:0000256" key="1">
    <source>
        <dbReference type="SAM" id="MobiDB-lite"/>
    </source>
</evidence>